<dbReference type="Gene3D" id="2.40.160.210">
    <property type="entry name" value="Acyl-CoA thioesterase, double hotdog domain"/>
    <property type="match status" value="1"/>
</dbReference>
<dbReference type="InterPro" id="IPR052389">
    <property type="entry name" value="Sec_Metab_Biosynth-Assoc"/>
</dbReference>
<dbReference type="AlphaFoldDB" id="A0A5Q4BHZ1"/>
<feature type="domain" description="Acyl-CoA thioesterase-like C-terminal" evidence="2">
    <location>
        <begin position="163"/>
        <end position="307"/>
    </location>
</feature>
<dbReference type="EMBL" id="PUHP01001223">
    <property type="protein sequence ID" value="TQN66386.1"/>
    <property type="molecule type" value="Genomic_DNA"/>
</dbReference>
<proteinExistence type="predicted"/>
<accession>A0A5Q4BHZ1</accession>
<evidence type="ECO:0000313" key="3">
    <source>
        <dbReference type="EMBL" id="TQN66386.1"/>
    </source>
</evidence>
<dbReference type="InterPro" id="IPR049449">
    <property type="entry name" value="TesB_ACOT8-like_N"/>
</dbReference>
<dbReference type="SUPFAM" id="SSF54637">
    <property type="entry name" value="Thioesterase/thiol ester dehydrase-isomerase"/>
    <property type="match status" value="2"/>
</dbReference>
<dbReference type="Pfam" id="PF20789">
    <property type="entry name" value="4HBT_3C"/>
    <property type="match status" value="1"/>
</dbReference>
<evidence type="ECO:0000259" key="2">
    <source>
        <dbReference type="Pfam" id="PF20789"/>
    </source>
</evidence>
<dbReference type="Pfam" id="PF13622">
    <property type="entry name" value="4HBT_3"/>
    <property type="match status" value="1"/>
</dbReference>
<feature type="domain" description="Acyl-CoA thioesterase-like N-terminal HotDog" evidence="1">
    <location>
        <begin position="30"/>
        <end position="103"/>
    </location>
</feature>
<protein>
    <recommendedName>
        <fullName evidence="5">Thioesterase family protein</fullName>
    </recommendedName>
</protein>
<gene>
    <name evidence="3" type="ORF">CSHISOI_09038</name>
</gene>
<dbReference type="Proteomes" id="UP000326340">
    <property type="component" value="Unassembled WGS sequence"/>
</dbReference>
<dbReference type="InterPro" id="IPR029069">
    <property type="entry name" value="HotDog_dom_sf"/>
</dbReference>
<evidence type="ECO:0000259" key="1">
    <source>
        <dbReference type="Pfam" id="PF13622"/>
    </source>
</evidence>
<sequence length="324" mass="35963">MSASEELVPFSEATRITRLDSNVYGASLVSGWCIGSVPNGGYVASVILRAASLHLAGRGQPDTISAHFEYVNRTEIGPAVVVVEEVKIGRNLSTVHVSLYQHDLQSSAPWFTPKSRKEVVGYFINTLLTVEKGLTLKTAWSMTPPPPPPRPADFALLALDKDPHWAKRARLDARATSFARSHNNLEHYLPREGTPRGISDVWMRLRSGERFTNASLGYVVDANPTVIEAWRPRPDEEQTPFRSGEMFWYPTLALNLDVKKALPAEGAEWLFIRSMAKVIRNGRLDLEVTVLDESGDVVALSTHVNMVLPAERNMKERSHVAGKL</sequence>
<evidence type="ECO:0000313" key="4">
    <source>
        <dbReference type="Proteomes" id="UP000326340"/>
    </source>
</evidence>
<comment type="caution">
    <text evidence="3">The sequence shown here is derived from an EMBL/GenBank/DDBJ whole genome shotgun (WGS) entry which is preliminary data.</text>
</comment>
<keyword evidence="4" id="KW-1185">Reference proteome</keyword>
<dbReference type="PANTHER" id="PTHR38110">
    <property type="entry name" value="CHROMOSOME 23, WHOLE GENOME SHOTGUN SEQUENCE"/>
    <property type="match status" value="1"/>
</dbReference>
<dbReference type="PANTHER" id="PTHR38110:SF1">
    <property type="entry name" value="THIOESTERASE DOMAIN-CONTAINING PROTEIN"/>
    <property type="match status" value="1"/>
</dbReference>
<evidence type="ECO:0008006" key="5">
    <source>
        <dbReference type="Google" id="ProtNLM"/>
    </source>
</evidence>
<reference evidence="3 4" key="1">
    <citation type="journal article" date="2019" name="Sci. Rep.">
        <title>Colletotrichum shisoi sp. nov., an anthracnose pathogen of Perilla frutescens in Japan: molecular phylogenetic, morphological and genomic evidence.</title>
        <authorList>
            <person name="Gan P."/>
            <person name="Tsushima A."/>
            <person name="Hiroyama R."/>
            <person name="Narusaka M."/>
            <person name="Takano Y."/>
            <person name="Narusaka Y."/>
            <person name="Kawaradani M."/>
            <person name="Damm U."/>
            <person name="Shirasu K."/>
        </authorList>
    </citation>
    <scope>NUCLEOTIDE SEQUENCE [LARGE SCALE GENOMIC DNA]</scope>
    <source>
        <strain evidence="3 4">PG-2018a</strain>
    </source>
</reference>
<dbReference type="InterPro" id="IPR042171">
    <property type="entry name" value="Acyl-CoA_hotdog"/>
</dbReference>
<name>A0A5Q4BHZ1_9PEZI</name>
<dbReference type="OrthoDB" id="2532955at2759"/>
<organism evidence="3 4">
    <name type="scientific">Colletotrichum shisoi</name>
    <dbReference type="NCBI Taxonomy" id="2078593"/>
    <lineage>
        <taxon>Eukaryota</taxon>
        <taxon>Fungi</taxon>
        <taxon>Dikarya</taxon>
        <taxon>Ascomycota</taxon>
        <taxon>Pezizomycotina</taxon>
        <taxon>Sordariomycetes</taxon>
        <taxon>Hypocreomycetidae</taxon>
        <taxon>Glomerellales</taxon>
        <taxon>Glomerellaceae</taxon>
        <taxon>Colletotrichum</taxon>
        <taxon>Colletotrichum destructivum species complex</taxon>
    </lineage>
</organism>
<dbReference type="InterPro" id="IPR049450">
    <property type="entry name" value="ACOT8-like_C"/>
</dbReference>